<protein>
    <submittedName>
        <fullName evidence="1">Uncharacterized protein</fullName>
    </submittedName>
</protein>
<keyword evidence="2" id="KW-1185">Reference proteome</keyword>
<comment type="caution">
    <text evidence="1">The sequence shown here is derived from an EMBL/GenBank/DDBJ whole genome shotgun (WGS) entry which is preliminary data.</text>
</comment>
<name>A0A5D8Z2T8_9GAMM</name>
<accession>A0A5D8Z2T8</accession>
<organism evidence="1 2">
    <name type="scientific">Cognatilysobacter lacus</name>
    <dbReference type="NCBI Taxonomy" id="1643323"/>
    <lineage>
        <taxon>Bacteria</taxon>
        <taxon>Pseudomonadati</taxon>
        <taxon>Pseudomonadota</taxon>
        <taxon>Gammaproteobacteria</taxon>
        <taxon>Lysobacterales</taxon>
        <taxon>Lysobacteraceae</taxon>
        <taxon>Cognatilysobacter</taxon>
    </lineage>
</organism>
<evidence type="ECO:0000313" key="1">
    <source>
        <dbReference type="EMBL" id="TZF88950.1"/>
    </source>
</evidence>
<proteinExistence type="predicted"/>
<dbReference type="AlphaFoldDB" id="A0A5D8Z2T8"/>
<reference evidence="1 2" key="1">
    <citation type="submission" date="2019-08" db="EMBL/GenBank/DDBJ databases">
        <title>Draft genome sequence of Lysobacter sp. UKS-15.</title>
        <authorList>
            <person name="Im W.-T."/>
        </authorList>
    </citation>
    <scope>NUCLEOTIDE SEQUENCE [LARGE SCALE GENOMIC DNA]</scope>
    <source>
        <strain evidence="1 2">UKS-15</strain>
    </source>
</reference>
<sequence>MLALVSGLVEAETPPDYDTPAAAQAACQSDLNAVLAAHPNDQAIPDACTGSDWIVAGNDHAGNIIHRQTFICEYGRPGDYNGCGYSFNPPHNSGNPEYYAYYVDCPAGTSWDGTTEWYRNTCVNLPPPPPPPPTPGLGQCDGTCGVMAGG</sequence>
<evidence type="ECO:0000313" key="2">
    <source>
        <dbReference type="Proteomes" id="UP000323164"/>
    </source>
</evidence>
<dbReference type="Proteomes" id="UP000323164">
    <property type="component" value="Unassembled WGS sequence"/>
</dbReference>
<dbReference type="EMBL" id="VTRV01000093">
    <property type="protein sequence ID" value="TZF88950.1"/>
    <property type="molecule type" value="Genomic_DNA"/>
</dbReference>
<gene>
    <name evidence="1" type="ORF">FW784_09235</name>
</gene>